<dbReference type="Proteomes" id="UP000219329">
    <property type="component" value="Unassembled WGS sequence"/>
</dbReference>
<organism evidence="1 2">
    <name type="scientific">OM182 bacterium MED-G28</name>
    <dbReference type="NCBI Taxonomy" id="1986256"/>
    <lineage>
        <taxon>Bacteria</taxon>
        <taxon>Pseudomonadati</taxon>
        <taxon>Pseudomonadota</taxon>
        <taxon>Gammaproteobacteria</taxon>
        <taxon>OMG group</taxon>
        <taxon>OM182 clade</taxon>
    </lineage>
</organism>
<protein>
    <submittedName>
        <fullName evidence="1">Uncharacterized protein</fullName>
    </submittedName>
</protein>
<dbReference type="EMBL" id="NTJZ01000020">
    <property type="protein sequence ID" value="PDH32222.1"/>
    <property type="molecule type" value="Genomic_DNA"/>
</dbReference>
<comment type="caution">
    <text evidence="1">The sequence shown here is derived from an EMBL/GenBank/DDBJ whole genome shotgun (WGS) entry which is preliminary data.</text>
</comment>
<sequence length="77" mass="9200">MKEQKWDVSPEITKEFLDPIAILPEEVEREEEVSGTAPKPKTQLTELRRRIEERLDCKRIDLEFEFEEIEELADNLQ</sequence>
<evidence type="ECO:0000313" key="2">
    <source>
        <dbReference type="Proteomes" id="UP000219329"/>
    </source>
</evidence>
<gene>
    <name evidence="1" type="ORF">CNF02_12705</name>
</gene>
<proteinExistence type="predicted"/>
<evidence type="ECO:0000313" key="1">
    <source>
        <dbReference type="EMBL" id="PDH32222.1"/>
    </source>
</evidence>
<reference evidence="1 2" key="1">
    <citation type="submission" date="2017-08" db="EMBL/GenBank/DDBJ databases">
        <title>Fine stratification of microbial communities through a metagenomic profile of the photic zone.</title>
        <authorList>
            <person name="Haro-Moreno J.M."/>
            <person name="Lopez-Perez M."/>
            <person name="De La Torre J."/>
            <person name="Picazo A."/>
            <person name="Camacho A."/>
            <person name="Rodriguez-Valera F."/>
        </authorList>
    </citation>
    <scope>NUCLEOTIDE SEQUENCE [LARGE SCALE GENOMIC DNA]</scope>
    <source>
        <strain evidence="1">MED-G28</strain>
    </source>
</reference>
<dbReference type="AlphaFoldDB" id="A0A2A5W727"/>
<accession>A0A2A5W727</accession>
<name>A0A2A5W727_9GAMM</name>